<dbReference type="PANTHER" id="PTHR43660">
    <property type="entry name" value="DIPEPTIDYL CARBOXYPEPTIDASE"/>
    <property type="match status" value="1"/>
</dbReference>
<keyword evidence="6 9" id="KW-0482">Metalloprotease</keyword>
<evidence type="ECO:0000256" key="8">
    <source>
        <dbReference type="ARBA" id="ARBA00026100"/>
    </source>
</evidence>
<organism evidence="12 13">
    <name type="scientific">Parasutterella excrementihominis YIT 11859</name>
    <dbReference type="NCBI Taxonomy" id="762966"/>
    <lineage>
        <taxon>Bacteria</taxon>
        <taxon>Pseudomonadati</taxon>
        <taxon>Pseudomonadota</taxon>
        <taxon>Betaproteobacteria</taxon>
        <taxon>Burkholderiales</taxon>
        <taxon>Sutterellaceae</taxon>
        <taxon>Parasutterella</taxon>
    </lineage>
</organism>
<protein>
    <recommendedName>
        <fullName evidence="8">oligopeptidase A</fullName>
        <ecNumber evidence="8">3.4.24.70</ecNumber>
    </recommendedName>
</protein>
<evidence type="ECO:0000256" key="3">
    <source>
        <dbReference type="ARBA" id="ARBA00022723"/>
    </source>
</evidence>
<dbReference type="GO" id="GO:0004222">
    <property type="term" value="F:metalloendopeptidase activity"/>
    <property type="evidence" value="ECO:0007669"/>
    <property type="project" value="UniProtKB-EC"/>
</dbReference>
<dbReference type="InterPro" id="IPR001567">
    <property type="entry name" value="Pept_M3A_M3B_dom"/>
</dbReference>
<dbReference type="InterPro" id="IPR045090">
    <property type="entry name" value="Pept_M3A_M3B"/>
</dbReference>
<dbReference type="InterPro" id="IPR024079">
    <property type="entry name" value="MetalloPept_cat_dom_sf"/>
</dbReference>
<feature type="domain" description="Oligopeptidase A N-terminal" evidence="11">
    <location>
        <begin position="48"/>
        <end position="166"/>
    </location>
</feature>
<evidence type="ECO:0000259" key="10">
    <source>
        <dbReference type="Pfam" id="PF01432"/>
    </source>
</evidence>
<evidence type="ECO:0000259" key="11">
    <source>
        <dbReference type="Pfam" id="PF19310"/>
    </source>
</evidence>
<dbReference type="HOGENOM" id="CLU_001805_4_1_4"/>
<comment type="similarity">
    <text evidence="1 9">Belongs to the peptidase M3 family.</text>
</comment>
<dbReference type="EMBL" id="AFBP01000002">
    <property type="protein sequence ID" value="EGG57938.1"/>
    <property type="molecule type" value="Genomic_DNA"/>
</dbReference>
<dbReference type="Gene3D" id="1.10.1370.10">
    <property type="entry name" value="Neurolysin, domain 3"/>
    <property type="match status" value="1"/>
</dbReference>
<dbReference type="Pfam" id="PF19310">
    <property type="entry name" value="TOP_N"/>
    <property type="match status" value="1"/>
</dbReference>
<dbReference type="eggNOG" id="COG0339">
    <property type="taxonomic scope" value="Bacteria"/>
</dbReference>
<comment type="cofactor">
    <cofactor evidence="9">
        <name>Zn(2+)</name>
        <dbReference type="ChEBI" id="CHEBI:29105"/>
    </cofactor>
    <text evidence="9">Binds 1 zinc ion.</text>
</comment>
<dbReference type="InterPro" id="IPR034005">
    <property type="entry name" value="M3A_DCP"/>
</dbReference>
<proteinExistence type="inferred from homology"/>
<evidence type="ECO:0000313" key="13">
    <source>
        <dbReference type="Proteomes" id="UP000005156"/>
    </source>
</evidence>
<dbReference type="Pfam" id="PF01432">
    <property type="entry name" value="Peptidase_M3"/>
    <property type="match status" value="1"/>
</dbReference>
<evidence type="ECO:0000256" key="7">
    <source>
        <dbReference type="ARBA" id="ARBA00024603"/>
    </source>
</evidence>
<keyword evidence="3 9" id="KW-0479">Metal-binding</keyword>
<gene>
    <name evidence="12" type="ORF">HMPREF9439_00030</name>
</gene>
<sequence length="698" mass="79363">MKGVCKKYLSRNQYMSDLINILSIIDDKSQLINFPKLDPNSFKPAVLTLIQRLKDTVKAVKSSNREPTWDTLVTPIEDASENLSYVWSVVEHLNSVADTPELRVTINELLPPISEVFSELGMDEKLYAKYKALKAEKAFEKFSATRQRVINKELEGFVLAGAELDEPGKKKMADINREEAELSQKFSENLLDCTNEFALYLPEDTDELKGVPEAELHLFAQQAAAEGAKGYKITLHMPNYLPIMQYAENRDLREKMYHAYVTRASDFSPAGKDNLPIINRLLELRVEDAHLLGYKNFAEVSLVRKMAESPEQVVSFLRELAAKAKPAAEKEMEELIDYGRNQLGIKDVQTWDLSFISEKLREAKFSYSENEVKQYFTEPAVLKGMFGLVEKMFSIKIKEKKAPVWNDDVKFFVIEDKEGKEIAGFYMDLYARSGKRGGAWMNDQISRREVNGKIQKPIAYLVCNFAAPVGDNPSLLTLRDVETIFHEFGHGLHHMLTRQTELAVSGISGVEWDAVEMPSQFMENFVLNWDVMQTITHHVKTGKTMPRELFDKLVAAKNYGAGMANVRQIEFALFDMLLHMDTHPEKDTVNKILNEVRKEVAIAFPPEYNRFANSFSHIFAGGYAAGYYSYKWAEVLSADAFSLFQEKGIFNPVVGNKWLDEVLSRGGSRPAMESFVAFRGRKPSVDALLRQYGLVESK</sequence>
<dbReference type="InterPro" id="IPR024077">
    <property type="entry name" value="Neurolysin/TOP_dom2"/>
</dbReference>
<dbReference type="Proteomes" id="UP000005156">
    <property type="component" value="Unassembled WGS sequence"/>
</dbReference>
<evidence type="ECO:0000256" key="9">
    <source>
        <dbReference type="RuleBase" id="RU003435"/>
    </source>
</evidence>
<keyword evidence="2 9" id="KW-0645">Protease</keyword>
<comment type="catalytic activity">
    <reaction evidence="7">
        <text>Hydrolysis of oligopeptides, with broad specificity. Gly or Ala commonly occur as P1 or P1' residues, but more distant residues are also important, as is shown by the fact that Z-Gly-Pro-Gly-|-Gly-Pro-Ala is cleaved, but not Z-(Gly)(5).</text>
        <dbReference type="EC" id="3.4.24.70"/>
    </reaction>
</comment>
<dbReference type="GO" id="GO:0006508">
    <property type="term" value="P:proteolysis"/>
    <property type="evidence" value="ECO:0007669"/>
    <property type="project" value="UniProtKB-KW"/>
</dbReference>
<evidence type="ECO:0000256" key="5">
    <source>
        <dbReference type="ARBA" id="ARBA00022833"/>
    </source>
</evidence>
<dbReference type="FunFam" id="3.40.390.10:FF:000009">
    <property type="entry name" value="Oligopeptidase A"/>
    <property type="match status" value="1"/>
</dbReference>
<dbReference type="GO" id="GO:0005829">
    <property type="term" value="C:cytosol"/>
    <property type="evidence" value="ECO:0007669"/>
    <property type="project" value="UniProtKB-ARBA"/>
</dbReference>
<evidence type="ECO:0000256" key="2">
    <source>
        <dbReference type="ARBA" id="ARBA00022670"/>
    </source>
</evidence>
<comment type="caution">
    <text evidence="12">The sequence shown here is derived from an EMBL/GenBank/DDBJ whole genome shotgun (WGS) entry which is preliminary data.</text>
</comment>
<dbReference type="EC" id="3.4.24.70" evidence="8"/>
<keyword evidence="5 9" id="KW-0862">Zinc</keyword>
<evidence type="ECO:0000256" key="6">
    <source>
        <dbReference type="ARBA" id="ARBA00023049"/>
    </source>
</evidence>
<dbReference type="Gene3D" id="3.40.390.10">
    <property type="entry name" value="Collagenase (Catalytic Domain)"/>
    <property type="match status" value="1"/>
</dbReference>
<evidence type="ECO:0000256" key="1">
    <source>
        <dbReference type="ARBA" id="ARBA00006040"/>
    </source>
</evidence>
<dbReference type="GO" id="GO:0046872">
    <property type="term" value="F:metal ion binding"/>
    <property type="evidence" value="ECO:0007669"/>
    <property type="project" value="UniProtKB-UniRule"/>
</dbReference>
<keyword evidence="4 9" id="KW-0378">Hydrolase</keyword>
<dbReference type="Gene3D" id="1.10.1370.40">
    <property type="match status" value="1"/>
</dbReference>
<dbReference type="SUPFAM" id="SSF55486">
    <property type="entry name" value="Metalloproteases ('zincins'), catalytic domain"/>
    <property type="match status" value="1"/>
</dbReference>
<feature type="domain" description="Peptidase M3A/M3B catalytic" evidence="10">
    <location>
        <begin position="243"/>
        <end position="693"/>
    </location>
</feature>
<dbReference type="InterPro" id="IPR045666">
    <property type="entry name" value="OpdA_N"/>
</dbReference>
<evidence type="ECO:0000256" key="4">
    <source>
        <dbReference type="ARBA" id="ARBA00022801"/>
    </source>
</evidence>
<reference evidence="12 13" key="1">
    <citation type="submission" date="2011-02" db="EMBL/GenBank/DDBJ databases">
        <authorList>
            <person name="Weinstock G."/>
            <person name="Sodergren E."/>
            <person name="Clifton S."/>
            <person name="Fulton L."/>
            <person name="Fulton B."/>
            <person name="Courtney L."/>
            <person name="Fronick C."/>
            <person name="Harrison M."/>
            <person name="Strong C."/>
            <person name="Farmer C."/>
            <person name="Delahaunty K."/>
            <person name="Markovic C."/>
            <person name="Hall O."/>
            <person name="Minx P."/>
            <person name="Tomlinson C."/>
            <person name="Mitreva M."/>
            <person name="Hou S."/>
            <person name="Chen J."/>
            <person name="Wollam A."/>
            <person name="Pepin K.H."/>
            <person name="Johnson M."/>
            <person name="Bhonagiri V."/>
            <person name="Zhang X."/>
            <person name="Suruliraj S."/>
            <person name="Warren W."/>
            <person name="Chinwalla A."/>
            <person name="Mardis E.R."/>
            <person name="Wilson R.K."/>
        </authorList>
    </citation>
    <scope>NUCLEOTIDE SEQUENCE [LARGE SCALE GENOMIC DNA]</scope>
    <source>
        <strain evidence="12 13">YIT 11859</strain>
    </source>
</reference>
<dbReference type="CDD" id="cd06456">
    <property type="entry name" value="M3A_DCP"/>
    <property type="match status" value="1"/>
</dbReference>
<name>F3QGJ1_9BURK</name>
<keyword evidence="13" id="KW-1185">Reference proteome</keyword>
<dbReference type="PANTHER" id="PTHR43660:SF1">
    <property type="entry name" value="DIPEPTIDYL CARBOXYPEPTIDASE"/>
    <property type="match status" value="1"/>
</dbReference>
<accession>F3QGJ1</accession>
<evidence type="ECO:0000313" key="12">
    <source>
        <dbReference type="EMBL" id="EGG57938.1"/>
    </source>
</evidence>
<dbReference type="AlphaFoldDB" id="F3QGJ1"/>